<dbReference type="PIRSF" id="PIRSF017082">
    <property type="entry name" value="YflP"/>
    <property type="match status" value="1"/>
</dbReference>
<gene>
    <name evidence="3" type="ORF">G5B36_07180</name>
</gene>
<dbReference type="InterPro" id="IPR005064">
    <property type="entry name" value="BUG"/>
</dbReference>
<keyword evidence="4" id="KW-1185">Reference proteome</keyword>
<dbReference type="Proteomes" id="UP000669239">
    <property type="component" value="Unassembled WGS sequence"/>
</dbReference>
<dbReference type="Gene3D" id="3.40.190.150">
    <property type="entry name" value="Bordetella uptake gene, domain 1"/>
    <property type="match status" value="1"/>
</dbReference>
<comment type="similarity">
    <text evidence="1">Belongs to the UPF0065 (bug) family.</text>
</comment>
<dbReference type="SUPFAM" id="SSF53850">
    <property type="entry name" value="Periplasmic binding protein-like II"/>
    <property type="match status" value="1"/>
</dbReference>
<protein>
    <submittedName>
        <fullName evidence="3">Tripartite tricarboxylate transporter substrate binding protein</fullName>
    </submittedName>
</protein>
<feature type="chain" id="PRO_5045618433" evidence="2">
    <location>
        <begin position="25"/>
        <end position="322"/>
    </location>
</feature>
<dbReference type="CDD" id="cd07012">
    <property type="entry name" value="PBP2_Bug_TTT"/>
    <property type="match status" value="1"/>
</dbReference>
<feature type="signal peptide" evidence="2">
    <location>
        <begin position="1"/>
        <end position="24"/>
    </location>
</feature>
<dbReference type="PROSITE" id="PS51257">
    <property type="entry name" value="PROKAR_LIPOPROTEIN"/>
    <property type="match status" value="1"/>
</dbReference>
<dbReference type="PANTHER" id="PTHR42928">
    <property type="entry name" value="TRICARBOXYLATE-BINDING PROTEIN"/>
    <property type="match status" value="1"/>
</dbReference>
<name>A0ABX2HGS7_9FIRM</name>
<keyword evidence="2" id="KW-0732">Signal</keyword>
<dbReference type="EMBL" id="JAAITT010000008">
    <property type="protein sequence ID" value="NSJ48482.1"/>
    <property type="molecule type" value="Genomic_DNA"/>
</dbReference>
<dbReference type="Gene3D" id="3.40.190.10">
    <property type="entry name" value="Periplasmic binding protein-like II"/>
    <property type="match status" value="1"/>
</dbReference>
<dbReference type="RefSeq" id="WP_165641581.1">
    <property type="nucleotide sequence ID" value="NZ_JAAITT010000008.1"/>
</dbReference>
<comment type="caution">
    <text evidence="3">The sequence shown here is derived from an EMBL/GenBank/DDBJ whole genome shotgun (WGS) entry which is preliminary data.</text>
</comment>
<dbReference type="PANTHER" id="PTHR42928:SF5">
    <property type="entry name" value="BLR1237 PROTEIN"/>
    <property type="match status" value="1"/>
</dbReference>
<accession>A0ABX2HGS7</accession>
<organism evidence="3 4">
    <name type="scientific">Enterocloster aldenensis</name>
    <dbReference type="NCBI Taxonomy" id="358742"/>
    <lineage>
        <taxon>Bacteria</taxon>
        <taxon>Bacillati</taxon>
        <taxon>Bacillota</taxon>
        <taxon>Clostridia</taxon>
        <taxon>Lachnospirales</taxon>
        <taxon>Lachnospiraceae</taxon>
        <taxon>Enterocloster</taxon>
    </lineage>
</organism>
<reference evidence="3 4" key="1">
    <citation type="journal article" date="2020" name="Cell Host Microbe">
        <title>Functional and Genomic Variation between Human-Derived Isolates of Lachnospiraceae Reveals Inter- and Intra-Species Diversity.</title>
        <authorList>
            <person name="Sorbara M.T."/>
            <person name="Littmann E.R."/>
            <person name="Fontana E."/>
            <person name="Moody T.U."/>
            <person name="Kohout C.E."/>
            <person name="Gjonbalaj M."/>
            <person name="Eaton V."/>
            <person name="Seok R."/>
            <person name="Leiner I.M."/>
            <person name="Pamer E.G."/>
        </authorList>
    </citation>
    <scope>NUCLEOTIDE SEQUENCE [LARGE SCALE GENOMIC DNA]</scope>
    <source>
        <strain evidence="3 4">MSK.1.17</strain>
    </source>
</reference>
<evidence type="ECO:0000256" key="2">
    <source>
        <dbReference type="SAM" id="SignalP"/>
    </source>
</evidence>
<evidence type="ECO:0000313" key="3">
    <source>
        <dbReference type="EMBL" id="NSJ48482.1"/>
    </source>
</evidence>
<evidence type="ECO:0000256" key="1">
    <source>
        <dbReference type="ARBA" id="ARBA00006987"/>
    </source>
</evidence>
<dbReference type="InterPro" id="IPR042100">
    <property type="entry name" value="Bug_dom1"/>
</dbReference>
<sequence>MKKRVLGCVAAVAMMAAVMTGCNAGAKGEYPSQTVNFIVPYSAGGGTDLIVRALADAAKEDFPKSTSVENKTGGGGSIGMLYGANAKPDGYTVTAVTVELTTLPHTGTGGGLEPEMFKPILMFNSSCSAITVKADAPWNTLDEFLDYAKTNDVQIGNSGIGAIWHLAAAGLAQKAGVDFTYVPFEGSTPAITSLLGGHIDAISVSYSEVIQQVQAGELKVLAVLADERLPYASEIPTAKELGYDVSIGTWRGLSVPKDTPDEVVGKLYEIFSKAVEKESFKNFMGETNNDIDILNGEEFNKKIAEDYALFGTLIESLGLDKQ</sequence>
<dbReference type="Pfam" id="PF03401">
    <property type="entry name" value="TctC"/>
    <property type="match status" value="1"/>
</dbReference>
<proteinExistence type="inferred from homology"/>
<evidence type="ECO:0000313" key="4">
    <source>
        <dbReference type="Proteomes" id="UP000669239"/>
    </source>
</evidence>